<protein>
    <submittedName>
        <fullName evidence="2">DUF2845 domain-containing protein</fullName>
    </submittedName>
</protein>
<feature type="signal peptide" evidence="1">
    <location>
        <begin position="1"/>
        <end position="23"/>
    </location>
</feature>
<feature type="chain" id="PRO_5047171293" evidence="1">
    <location>
        <begin position="24"/>
        <end position="112"/>
    </location>
</feature>
<reference evidence="2 3" key="1">
    <citation type="submission" date="2020-12" db="EMBL/GenBank/DDBJ databases">
        <title>Geomonas sp. Red259, isolated from paddy soil.</title>
        <authorList>
            <person name="Xu Z."/>
            <person name="Zhang Z."/>
            <person name="Masuda Y."/>
            <person name="Itoh H."/>
            <person name="Senoo K."/>
        </authorList>
    </citation>
    <scope>NUCLEOTIDE SEQUENCE [LARGE SCALE GENOMIC DNA]</scope>
    <source>
        <strain evidence="2 3">Red259</strain>
    </source>
</reference>
<accession>A0ABS0YTS6</accession>
<dbReference type="RefSeq" id="WP_199395872.1">
    <property type="nucleotide sequence ID" value="NZ_JAEMHK010000011.1"/>
</dbReference>
<keyword evidence="1" id="KW-0732">Signal</keyword>
<comment type="caution">
    <text evidence="2">The sequence shown here is derived from an EMBL/GenBank/DDBJ whole genome shotgun (WGS) entry which is preliminary data.</text>
</comment>
<organism evidence="2 3">
    <name type="scientific">Geomonas propionica</name>
    <dbReference type="NCBI Taxonomy" id="2798582"/>
    <lineage>
        <taxon>Bacteria</taxon>
        <taxon>Pseudomonadati</taxon>
        <taxon>Thermodesulfobacteriota</taxon>
        <taxon>Desulfuromonadia</taxon>
        <taxon>Geobacterales</taxon>
        <taxon>Geobacteraceae</taxon>
        <taxon>Geomonas</taxon>
    </lineage>
</organism>
<proteinExistence type="predicted"/>
<name>A0ABS0YTS6_9BACT</name>
<keyword evidence="3" id="KW-1185">Reference proteome</keyword>
<dbReference type="Proteomes" id="UP000641025">
    <property type="component" value="Unassembled WGS sequence"/>
</dbReference>
<evidence type="ECO:0000256" key="1">
    <source>
        <dbReference type="SAM" id="SignalP"/>
    </source>
</evidence>
<dbReference type="InterPro" id="IPR021268">
    <property type="entry name" value="DUF2845"/>
</dbReference>
<sequence length="112" mass="12054">MKKAVNLIGALSAVVMLSAPAYADSDTMRCKGGIVSVGDSAGEVLAKCGQPATTSQSSKKVVQKDQPYGATRSITNIIVDNWIFNFGPSEFQYQLELQDGRVSRIQSLDYGY</sequence>
<gene>
    <name evidence="2" type="ORF">JFN90_14665</name>
</gene>
<dbReference type="EMBL" id="JAEMHK010000011">
    <property type="protein sequence ID" value="MBJ6801375.1"/>
    <property type="molecule type" value="Genomic_DNA"/>
</dbReference>
<evidence type="ECO:0000313" key="2">
    <source>
        <dbReference type="EMBL" id="MBJ6801375.1"/>
    </source>
</evidence>
<dbReference type="Pfam" id="PF11006">
    <property type="entry name" value="DUF2845"/>
    <property type="match status" value="1"/>
</dbReference>
<evidence type="ECO:0000313" key="3">
    <source>
        <dbReference type="Proteomes" id="UP000641025"/>
    </source>
</evidence>